<feature type="domain" description="RING-type" evidence="7">
    <location>
        <begin position="329"/>
        <end position="371"/>
    </location>
</feature>
<evidence type="ECO:0000256" key="3">
    <source>
        <dbReference type="ARBA" id="ARBA00022833"/>
    </source>
</evidence>
<feature type="region of interest" description="Disordered" evidence="5">
    <location>
        <begin position="474"/>
        <end position="495"/>
    </location>
</feature>
<dbReference type="InterPro" id="IPR011011">
    <property type="entry name" value="Znf_FYVE_PHD"/>
</dbReference>
<dbReference type="KEGG" id="qsa:O6P43_007449"/>
<evidence type="ECO:0000256" key="5">
    <source>
        <dbReference type="SAM" id="MobiDB-lite"/>
    </source>
</evidence>
<keyword evidence="3" id="KW-0862">Zinc</keyword>
<dbReference type="SMART" id="SM00184">
    <property type="entry name" value="RING"/>
    <property type="match status" value="1"/>
</dbReference>
<dbReference type="PANTHER" id="PTHR47177">
    <property type="entry name" value="F18C1.6 PROTEIN"/>
    <property type="match status" value="1"/>
</dbReference>
<feature type="region of interest" description="Disordered" evidence="5">
    <location>
        <begin position="65"/>
        <end position="229"/>
    </location>
</feature>
<dbReference type="PROSITE" id="PS50016">
    <property type="entry name" value="ZF_PHD_2"/>
    <property type="match status" value="1"/>
</dbReference>
<dbReference type="SMART" id="SM00249">
    <property type="entry name" value="PHD"/>
    <property type="match status" value="1"/>
</dbReference>
<sequence length="819" mass="92299">MVRRGKVSCKRNFRKRVRSNEWGSDDSDEDYVVPDEGKDVSDGSEDYCFSLDEYASEESFHSFVEEEEVEGKRKFNRSKSKNGVRDQQKIGFKMSRKRGRITHVEEIQEKEENKDDDGYDVENGDEDYDYDEEEDEEFTPDEDDCSDEEENLKVRKKKNSMKTDKQVMQKNSSKRGQKRRRNSKVPKKPLGKKRRKNGGLTRKVKCDDESDFIDNGQDVRARIKRKSGRQRRLLVYSDSDFVSSGSPDYDYTISEEEREQVREAKELFGSLRTNLRSSSLPRKTEEGGDLCPQRKPVGRKGKEKLEEPLVRKGKEKEEDVKTEVGKQVCGICLSEEDKRRVRGVLNCCTHYFCFPCIMEWAKVESRCPLCKQRFTTISKPTRSTAGNDLREVVIQVPERDQVYQPSEEELRSYIDPYEYVICSECHEGGDDSLMLLCDLCDSPAHTFCVGLGQQVPEGNWYCDGCRPVALGSSSSQAQERVPDQRMTDQNFPSRSSPLVHVREGIDLNLMSSPHMSFSQGFGNFSSPRSMVRGVQVASPVSGGGAPTLSERRWIHRQIHQLLSVDRMNSLAGRINVTPTTVASGNNLFNSQIDQHWGTTPQQTRTPTIGTSYNTFFEERLCDNTSPLLQSRNLFPMRITNSRRSFIQDSATTSTTRTVNGMLWPGLAGTNTVSDIEQLHQCSSGLNIGTDGLPPFIVREVSDNHLAKAQVESIVESHLTGLPHAIDLDCLSSVDPDRSTFKAITMSSTHTILAACGLEHKTNEICTVPPPSVCPHIELVAGGQTSLIKGCCSSCFDLFVGDVVKKIMDTKISAWLSLGL</sequence>
<proteinExistence type="predicted"/>
<feature type="compositionally biased region" description="Basic and acidic residues" evidence="5">
    <location>
        <begin position="102"/>
        <end position="113"/>
    </location>
</feature>
<evidence type="ECO:0000256" key="4">
    <source>
        <dbReference type="PROSITE-ProRule" id="PRU00175"/>
    </source>
</evidence>
<keyword evidence="1" id="KW-0479">Metal-binding</keyword>
<evidence type="ECO:0000259" key="6">
    <source>
        <dbReference type="PROSITE" id="PS50016"/>
    </source>
</evidence>
<accession>A0AAD7VJJ4</accession>
<dbReference type="Proteomes" id="UP001163823">
    <property type="component" value="Chromosome 3"/>
</dbReference>
<keyword evidence="9" id="KW-1185">Reference proteome</keyword>
<dbReference type="CDD" id="cd16574">
    <property type="entry name" value="RING-HC_Topors"/>
    <property type="match status" value="1"/>
</dbReference>
<feature type="region of interest" description="Disordered" evidence="5">
    <location>
        <begin position="278"/>
        <end position="310"/>
    </location>
</feature>
<evidence type="ECO:0000256" key="1">
    <source>
        <dbReference type="ARBA" id="ARBA00022723"/>
    </source>
</evidence>
<evidence type="ECO:0000313" key="9">
    <source>
        <dbReference type="Proteomes" id="UP001163823"/>
    </source>
</evidence>
<dbReference type="Gene3D" id="3.30.40.10">
    <property type="entry name" value="Zinc/RING finger domain, C3HC4 (zinc finger)"/>
    <property type="match status" value="2"/>
</dbReference>
<dbReference type="Pfam" id="PF00628">
    <property type="entry name" value="PHD"/>
    <property type="match status" value="1"/>
</dbReference>
<reference evidence="8" key="1">
    <citation type="journal article" date="2023" name="Science">
        <title>Elucidation of the pathway for biosynthesis of saponin adjuvants from the soapbark tree.</title>
        <authorList>
            <person name="Reed J."/>
            <person name="Orme A."/>
            <person name="El-Demerdash A."/>
            <person name="Owen C."/>
            <person name="Martin L.B.B."/>
            <person name="Misra R.C."/>
            <person name="Kikuchi S."/>
            <person name="Rejzek M."/>
            <person name="Martin A.C."/>
            <person name="Harkess A."/>
            <person name="Leebens-Mack J."/>
            <person name="Louveau T."/>
            <person name="Stephenson M.J."/>
            <person name="Osbourn A."/>
        </authorList>
    </citation>
    <scope>NUCLEOTIDE SEQUENCE</scope>
    <source>
        <strain evidence="8">S10</strain>
    </source>
</reference>
<dbReference type="InterPro" id="IPR017907">
    <property type="entry name" value="Znf_RING_CS"/>
</dbReference>
<feature type="region of interest" description="Disordered" evidence="5">
    <location>
        <begin position="19"/>
        <end position="44"/>
    </location>
</feature>
<dbReference type="InterPro" id="IPR019787">
    <property type="entry name" value="Znf_PHD-finger"/>
</dbReference>
<organism evidence="8 9">
    <name type="scientific">Quillaja saponaria</name>
    <name type="common">Soap bark tree</name>
    <dbReference type="NCBI Taxonomy" id="32244"/>
    <lineage>
        <taxon>Eukaryota</taxon>
        <taxon>Viridiplantae</taxon>
        <taxon>Streptophyta</taxon>
        <taxon>Embryophyta</taxon>
        <taxon>Tracheophyta</taxon>
        <taxon>Spermatophyta</taxon>
        <taxon>Magnoliopsida</taxon>
        <taxon>eudicotyledons</taxon>
        <taxon>Gunneridae</taxon>
        <taxon>Pentapetalae</taxon>
        <taxon>rosids</taxon>
        <taxon>fabids</taxon>
        <taxon>Fabales</taxon>
        <taxon>Quillajaceae</taxon>
        <taxon>Quillaja</taxon>
    </lineage>
</organism>
<dbReference type="InterPro" id="IPR058746">
    <property type="entry name" value="Znf_RING-type_Topors"/>
</dbReference>
<dbReference type="PANTHER" id="PTHR47177:SF3">
    <property type="entry name" value="F18C1.6 PROTEIN"/>
    <property type="match status" value="1"/>
</dbReference>
<dbReference type="EMBL" id="JARAOO010000003">
    <property type="protein sequence ID" value="KAJ7977890.1"/>
    <property type="molecule type" value="Genomic_DNA"/>
</dbReference>
<dbReference type="GO" id="GO:0008270">
    <property type="term" value="F:zinc ion binding"/>
    <property type="evidence" value="ECO:0007669"/>
    <property type="project" value="UniProtKB-KW"/>
</dbReference>
<feature type="compositionally biased region" description="Acidic residues" evidence="5">
    <location>
        <begin position="114"/>
        <end position="150"/>
    </location>
</feature>
<evidence type="ECO:0000256" key="2">
    <source>
        <dbReference type="ARBA" id="ARBA00022771"/>
    </source>
</evidence>
<dbReference type="PROSITE" id="PS00518">
    <property type="entry name" value="ZF_RING_1"/>
    <property type="match status" value="1"/>
</dbReference>
<feature type="domain" description="PHD-type" evidence="6">
    <location>
        <begin position="419"/>
        <end position="468"/>
    </location>
</feature>
<dbReference type="AlphaFoldDB" id="A0AAD7VJJ4"/>
<evidence type="ECO:0000259" key="7">
    <source>
        <dbReference type="PROSITE" id="PS50089"/>
    </source>
</evidence>
<feature type="compositionally biased region" description="Acidic residues" evidence="5">
    <location>
        <begin position="23"/>
        <end position="33"/>
    </location>
</feature>
<dbReference type="PROSITE" id="PS50089">
    <property type="entry name" value="ZF_RING_2"/>
    <property type="match status" value="1"/>
</dbReference>
<dbReference type="InterPro" id="IPR013083">
    <property type="entry name" value="Znf_RING/FYVE/PHD"/>
</dbReference>
<feature type="compositionally biased region" description="Basic residues" evidence="5">
    <location>
        <begin position="172"/>
        <end position="197"/>
    </location>
</feature>
<gene>
    <name evidence="8" type="ORF">O6P43_007449</name>
</gene>
<evidence type="ECO:0000313" key="8">
    <source>
        <dbReference type="EMBL" id="KAJ7977890.1"/>
    </source>
</evidence>
<comment type="caution">
    <text evidence="8">The sequence shown here is derived from an EMBL/GenBank/DDBJ whole genome shotgun (WGS) entry which is preliminary data.</text>
</comment>
<name>A0AAD7VJJ4_QUISA</name>
<keyword evidence="2 4" id="KW-0863">Zinc-finger</keyword>
<dbReference type="SUPFAM" id="SSF57850">
    <property type="entry name" value="RING/U-box"/>
    <property type="match status" value="1"/>
</dbReference>
<dbReference type="InterPro" id="IPR001965">
    <property type="entry name" value="Znf_PHD"/>
</dbReference>
<dbReference type="InterPro" id="IPR001841">
    <property type="entry name" value="Znf_RING"/>
</dbReference>
<dbReference type="SUPFAM" id="SSF57903">
    <property type="entry name" value="FYVE/PHD zinc finger"/>
    <property type="match status" value="1"/>
</dbReference>
<dbReference type="Pfam" id="PF13639">
    <property type="entry name" value="zf-RING_2"/>
    <property type="match status" value="1"/>
</dbReference>
<protein>
    <submittedName>
        <fullName evidence="8">PHD and RING finger domain-containing protein</fullName>
    </submittedName>
</protein>